<dbReference type="OrthoDB" id="5293996at2"/>
<dbReference type="GO" id="GO:0016646">
    <property type="term" value="F:oxidoreductase activity, acting on the CH-NH group of donors, NAD or NADP as acceptor"/>
    <property type="evidence" value="ECO:0007669"/>
    <property type="project" value="UniProtKB-ARBA"/>
</dbReference>
<proteinExistence type="inferred from homology"/>
<feature type="domain" description="Flavin reductase like" evidence="5">
    <location>
        <begin position="32"/>
        <end position="166"/>
    </location>
</feature>
<protein>
    <recommendedName>
        <fullName evidence="5">Flavin reductase like domain-containing protein</fullName>
    </recommendedName>
</protein>
<name>A0A4U1C8N6_9SPHI</name>
<comment type="caution">
    <text evidence="6">The sequence shown here is derived from an EMBL/GenBank/DDBJ whole genome shotgun (WGS) entry which is preliminary data.</text>
</comment>
<organism evidence="6 7">
    <name type="scientific">Pedobacter cryophilus</name>
    <dbReference type="NCBI Taxonomy" id="2571271"/>
    <lineage>
        <taxon>Bacteria</taxon>
        <taxon>Pseudomonadati</taxon>
        <taxon>Bacteroidota</taxon>
        <taxon>Sphingobacteriia</taxon>
        <taxon>Sphingobacteriales</taxon>
        <taxon>Sphingobacteriaceae</taxon>
        <taxon>Pedobacter</taxon>
    </lineage>
</organism>
<dbReference type="SUPFAM" id="SSF50475">
    <property type="entry name" value="FMN-binding split barrel"/>
    <property type="match status" value="1"/>
</dbReference>
<dbReference type="EMBL" id="SWBP01000001">
    <property type="protein sequence ID" value="TKC01064.1"/>
    <property type="molecule type" value="Genomic_DNA"/>
</dbReference>
<evidence type="ECO:0000259" key="5">
    <source>
        <dbReference type="Pfam" id="PF01613"/>
    </source>
</evidence>
<dbReference type="RefSeq" id="WP_136825268.1">
    <property type="nucleotide sequence ID" value="NZ_SWBP01000001.1"/>
</dbReference>
<evidence type="ECO:0000256" key="2">
    <source>
        <dbReference type="ARBA" id="ARBA00022630"/>
    </source>
</evidence>
<dbReference type="Gene3D" id="2.30.110.10">
    <property type="entry name" value="Electron Transport, Fmn-binding Protein, Chain A"/>
    <property type="match status" value="1"/>
</dbReference>
<gene>
    <name evidence="6" type="ORF">FA046_05140</name>
</gene>
<comment type="cofactor">
    <cofactor evidence="1">
        <name>FMN</name>
        <dbReference type="ChEBI" id="CHEBI:58210"/>
    </cofactor>
</comment>
<evidence type="ECO:0000256" key="3">
    <source>
        <dbReference type="ARBA" id="ARBA00022643"/>
    </source>
</evidence>
<reference evidence="6 7" key="1">
    <citation type="submission" date="2019-04" db="EMBL/GenBank/DDBJ databases">
        <title>Pedobacter sp. AR-3-17 sp. nov., isolated from Arctic soil.</title>
        <authorList>
            <person name="Dahal R.H."/>
            <person name="Kim D.-U."/>
        </authorList>
    </citation>
    <scope>NUCLEOTIDE SEQUENCE [LARGE SCALE GENOMIC DNA]</scope>
    <source>
        <strain evidence="6 7">AR-3-17</strain>
    </source>
</reference>
<dbReference type="Proteomes" id="UP000308181">
    <property type="component" value="Unassembled WGS sequence"/>
</dbReference>
<dbReference type="InterPro" id="IPR002563">
    <property type="entry name" value="Flavin_Rdtase-like_dom"/>
</dbReference>
<evidence type="ECO:0000313" key="6">
    <source>
        <dbReference type="EMBL" id="TKC01064.1"/>
    </source>
</evidence>
<keyword evidence="3" id="KW-0288">FMN</keyword>
<dbReference type="PANTHER" id="PTHR33798:SF5">
    <property type="entry name" value="FLAVIN REDUCTASE LIKE DOMAIN-CONTAINING PROTEIN"/>
    <property type="match status" value="1"/>
</dbReference>
<dbReference type="AlphaFoldDB" id="A0A4U1C8N6"/>
<keyword evidence="2" id="KW-0285">Flavoprotein</keyword>
<comment type="similarity">
    <text evidence="4">Belongs to the flavoredoxin family.</text>
</comment>
<dbReference type="Pfam" id="PF01613">
    <property type="entry name" value="Flavin_Reduct"/>
    <property type="match status" value="1"/>
</dbReference>
<dbReference type="InterPro" id="IPR012349">
    <property type="entry name" value="Split_barrel_FMN-bd"/>
</dbReference>
<dbReference type="PANTHER" id="PTHR33798">
    <property type="entry name" value="FLAVOPROTEIN OXYGENASE"/>
    <property type="match status" value="1"/>
</dbReference>
<evidence type="ECO:0000256" key="1">
    <source>
        <dbReference type="ARBA" id="ARBA00001917"/>
    </source>
</evidence>
<keyword evidence="7" id="KW-1185">Reference proteome</keyword>
<evidence type="ECO:0000313" key="7">
    <source>
        <dbReference type="Proteomes" id="UP000308181"/>
    </source>
</evidence>
<dbReference type="GO" id="GO:0010181">
    <property type="term" value="F:FMN binding"/>
    <property type="evidence" value="ECO:0007669"/>
    <property type="project" value="InterPro"/>
</dbReference>
<sequence length="217" mass="24151">MKKFSSADIAGMESRFRTTFMNSISGFKSLQMVGTRSEKGESNLAVFSSIFHVGANPPYLGLVVRPDGNEHETFHNILQTKNYTLNNVLESNFIAAHQTSARYLAGQSEFEACGFTEEYIEGFSAPFVKEANVKIGLEFKEFLPFLLNRTKIVIGEVKYILIDEDLVESDGFVDLNKAKSVTAAGLDAYYTTNPLGRLTYAKTGKQPQFLNVNSDKE</sequence>
<evidence type="ECO:0000256" key="4">
    <source>
        <dbReference type="ARBA" id="ARBA00038054"/>
    </source>
</evidence>
<accession>A0A4U1C8N6</accession>